<dbReference type="InterPro" id="IPR016181">
    <property type="entry name" value="Acyl_CoA_acyltransferase"/>
</dbReference>
<dbReference type="RefSeq" id="WP_240830420.1">
    <property type="nucleotide sequence ID" value="NZ_JAKWBL010000002.1"/>
</dbReference>
<dbReference type="PROSITE" id="PS51186">
    <property type="entry name" value="GNAT"/>
    <property type="match status" value="1"/>
</dbReference>
<reference evidence="4 5" key="1">
    <citation type="submission" date="2022-02" db="EMBL/GenBank/DDBJ databases">
        <authorList>
            <person name="Min J."/>
        </authorList>
    </citation>
    <scope>NUCLEOTIDE SEQUENCE [LARGE SCALE GENOMIC DNA]</scope>
    <source>
        <strain evidence="4 5">GR10-1</strain>
    </source>
</reference>
<keyword evidence="1" id="KW-0808">Transferase</keyword>
<dbReference type="PANTHER" id="PTHR43072">
    <property type="entry name" value="N-ACETYLTRANSFERASE"/>
    <property type="match status" value="1"/>
</dbReference>
<evidence type="ECO:0000256" key="1">
    <source>
        <dbReference type="ARBA" id="ARBA00022679"/>
    </source>
</evidence>
<name>A0ABS9SKD0_9BACT</name>
<dbReference type="InterPro" id="IPR000182">
    <property type="entry name" value="GNAT_dom"/>
</dbReference>
<gene>
    <name evidence="4" type="ORF">MKP09_12920</name>
</gene>
<keyword evidence="2" id="KW-0012">Acyltransferase</keyword>
<organism evidence="4 5">
    <name type="scientific">Niabella ginsengisoli</name>
    <dbReference type="NCBI Taxonomy" id="522298"/>
    <lineage>
        <taxon>Bacteria</taxon>
        <taxon>Pseudomonadati</taxon>
        <taxon>Bacteroidota</taxon>
        <taxon>Chitinophagia</taxon>
        <taxon>Chitinophagales</taxon>
        <taxon>Chitinophagaceae</taxon>
        <taxon>Niabella</taxon>
    </lineage>
</organism>
<dbReference type="SUPFAM" id="SSF55729">
    <property type="entry name" value="Acyl-CoA N-acyltransferases (Nat)"/>
    <property type="match status" value="1"/>
</dbReference>
<evidence type="ECO:0000256" key="2">
    <source>
        <dbReference type="ARBA" id="ARBA00023315"/>
    </source>
</evidence>
<evidence type="ECO:0000313" key="5">
    <source>
        <dbReference type="Proteomes" id="UP001202248"/>
    </source>
</evidence>
<proteinExistence type="predicted"/>
<dbReference type="EMBL" id="JAKWBL010000002">
    <property type="protein sequence ID" value="MCH5598746.1"/>
    <property type="molecule type" value="Genomic_DNA"/>
</dbReference>
<feature type="domain" description="N-acetyltransferase" evidence="3">
    <location>
        <begin position="1"/>
        <end position="153"/>
    </location>
</feature>
<evidence type="ECO:0000313" key="4">
    <source>
        <dbReference type="EMBL" id="MCH5598746.1"/>
    </source>
</evidence>
<dbReference type="Pfam" id="PF13420">
    <property type="entry name" value="Acetyltransf_4"/>
    <property type="match status" value="1"/>
</dbReference>
<keyword evidence="5" id="KW-1185">Reference proteome</keyword>
<evidence type="ECO:0000259" key="3">
    <source>
        <dbReference type="PROSITE" id="PS51186"/>
    </source>
</evidence>
<dbReference type="Proteomes" id="UP001202248">
    <property type="component" value="Unassembled WGS sequence"/>
</dbReference>
<dbReference type="Gene3D" id="3.40.630.30">
    <property type="match status" value="1"/>
</dbReference>
<sequence>MKLSIANPQFASQIRTIYAPFIQQGYITFETELPDIQTFEKRITNYSEKYPWLVMEENGKIIGYAYASAYRERTAYQWVVECSVYVDREYKKRGVASKLYAALFELLKAQGIYKVYAVITIPNSESVGFHERLGFTWFATYKNVGFKLDKWCDVGWWELTLTEAIAQQVPETPILFPDLDQDLVKEILHKHSN</sequence>
<accession>A0ABS9SKD0</accession>
<protein>
    <submittedName>
        <fullName evidence="4">GNAT family N-acetyltransferase</fullName>
    </submittedName>
</protein>
<dbReference type="PANTHER" id="PTHR43072:SF23">
    <property type="entry name" value="UPF0039 PROTEIN C11D3.02C"/>
    <property type="match status" value="1"/>
</dbReference>
<dbReference type="CDD" id="cd04301">
    <property type="entry name" value="NAT_SF"/>
    <property type="match status" value="1"/>
</dbReference>
<comment type="caution">
    <text evidence="4">The sequence shown here is derived from an EMBL/GenBank/DDBJ whole genome shotgun (WGS) entry which is preliminary data.</text>
</comment>